<dbReference type="InterPro" id="IPR006070">
    <property type="entry name" value="Sua5-like_dom"/>
</dbReference>
<evidence type="ECO:0000259" key="1">
    <source>
        <dbReference type="PROSITE" id="PS51163"/>
    </source>
</evidence>
<protein>
    <submittedName>
        <fullName evidence="2">Sua5/YciO/YrdC/YwlC family protein</fullName>
    </submittedName>
</protein>
<dbReference type="Gene3D" id="3.90.870.10">
    <property type="entry name" value="DHBP synthase"/>
    <property type="match status" value="1"/>
</dbReference>
<evidence type="ECO:0000313" key="3">
    <source>
        <dbReference type="Proteomes" id="UP000007519"/>
    </source>
</evidence>
<dbReference type="InterPro" id="IPR052532">
    <property type="entry name" value="SUA5_domain"/>
</dbReference>
<dbReference type="PROSITE" id="PS51163">
    <property type="entry name" value="YRDC"/>
    <property type="match status" value="1"/>
</dbReference>
<accession>H6LA68</accession>
<dbReference type="SUPFAM" id="SSF55821">
    <property type="entry name" value="YrdC/RibB"/>
    <property type="match status" value="1"/>
</dbReference>
<dbReference type="Proteomes" id="UP000007519">
    <property type="component" value="Chromosome"/>
</dbReference>
<dbReference type="EMBL" id="CP002831">
    <property type="protein sequence ID" value="AFC25536.1"/>
    <property type="molecule type" value="Genomic_DNA"/>
</dbReference>
<reference evidence="2 3" key="1">
    <citation type="journal article" date="2012" name="Stand. Genomic Sci.">
        <title>Complete genome sequencing and analysis of Saprospira grandis str. Lewin, a predatory marine bacterium.</title>
        <authorList>
            <person name="Saw J.H."/>
            <person name="Yuryev A."/>
            <person name="Kanbe M."/>
            <person name="Hou S."/>
            <person name="Young A.G."/>
            <person name="Aizawa S."/>
            <person name="Alam M."/>
        </authorList>
    </citation>
    <scope>NUCLEOTIDE SEQUENCE [LARGE SCALE GENOMIC DNA]</scope>
    <source>
        <strain evidence="2 3">Lewin</strain>
    </source>
</reference>
<dbReference type="HOGENOM" id="CLU_031397_3_0_10"/>
<dbReference type="GO" id="GO:0003725">
    <property type="term" value="F:double-stranded RNA binding"/>
    <property type="evidence" value="ECO:0007669"/>
    <property type="project" value="InterPro"/>
</dbReference>
<dbReference type="RefSeq" id="WP_015693141.1">
    <property type="nucleotide sequence ID" value="NC_016940.1"/>
</dbReference>
<feature type="domain" description="YrdC-like" evidence="1">
    <location>
        <begin position="12"/>
        <end position="203"/>
    </location>
</feature>
<dbReference type="OrthoDB" id="9814580at2"/>
<name>H6LA68_SAPGL</name>
<dbReference type="PANTHER" id="PTHR42828">
    <property type="entry name" value="DHBP SYNTHASE RIBB-LIKE ALPHA/BETA DOMAIN-CONTAINING PROTEIN"/>
    <property type="match status" value="1"/>
</dbReference>
<dbReference type="STRING" id="984262.SGRA_2808"/>
<dbReference type="AlphaFoldDB" id="H6LA68"/>
<dbReference type="Pfam" id="PF01300">
    <property type="entry name" value="Sua5_yciO_yrdC"/>
    <property type="match status" value="1"/>
</dbReference>
<dbReference type="InterPro" id="IPR017945">
    <property type="entry name" value="DHBP_synth_RibB-like_a/b_dom"/>
</dbReference>
<dbReference type="NCBIfam" id="TIGR00057">
    <property type="entry name" value="L-threonylcarbamoyladenylate synthase"/>
    <property type="match status" value="1"/>
</dbReference>
<sequence>MLLEIHPDNPQARKIEQVLKVLKNGGVIIYPTDTVYGLGCDITQPRAIERICRIKGIQPKKANLSFICADLSDISNYCRPYSTSIYKLMKSALPGPFTFILEGNSSLPKLLKNRKKTLGVRVPNSPIVRDLVLGLGQPLLSSSIKNLDEEDEIREYPTDPYEIHEQYEHLVDLVIDGGIGGHQPSTVVDCTQNPPELIRQGLGKLNF</sequence>
<keyword evidence="3" id="KW-1185">Reference proteome</keyword>
<dbReference type="PANTHER" id="PTHR42828:SF3">
    <property type="entry name" value="THREONYLCARBAMOYL-AMP SYNTHASE"/>
    <property type="match status" value="1"/>
</dbReference>
<evidence type="ECO:0000313" key="2">
    <source>
        <dbReference type="EMBL" id="AFC25536.1"/>
    </source>
</evidence>
<gene>
    <name evidence="2" type="ordered locus">SGRA_2808</name>
</gene>
<dbReference type="eggNOG" id="COG0009">
    <property type="taxonomic scope" value="Bacteria"/>
</dbReference>
<proteinExistence type="predicted"/>
<dbReference type="KEGG" id="sgn:SGRA_2808"/>
<organism evidence="2 3">
    <name type="scientific">Saprospira grandis (strain Lewin)</name>
    <dbReference type="NCBI Taxonomy" id="984262"/>
    <lineage>
        <taxon>Bacteria</taxon>
        <taxon>Pseudomonadati</taxon>
        <taxon>Bacteroidota</taxon>
        <taxon>Saprospiria</taxon>
        <taxon>Saprospirales</taxon>
        <taxon>Saprospiraceae</taxon>
        <taxon>Saprospira</taxon>
    </lineage>
</organism>